<dbReference type="RefSeq" id="WP_247644947.1">
    <property type="nucleotide sequence ID" value="NZ_SSTF01000019.1"/>
</dbReference>
<dbReference type="Pfam" id="PF13333">
    <property type="entry name" value="rve_2"/>
    <property type="match status" value="1"/>
</dbReference>
<comment type="caution">
    <text evidence="2">The sequence shown here is derived from an EMBL/GenBank/DDBJ whole genome shotgun (WGS) entry which is preliminary data.</text>
</comment>
<dbReference type="AlphaFoldDB" id="A0A4S4F597"/>
<feature type="non-terminal residue" evidence="2">
    <location>
        <position position="1"/>
    </location>
</feature>
<dbReference type="InterPro" id="IPR001584">
    <property type="entry name" value="Integrase_cat-core"/>
</dbReference>
<name>A0A4S4F597_9BIFI</name>
<evidence type="ECO:0000313" key="2">
    <source>
        <dbReference type="EMBL" id="THG24899.1"/>
    </source>
</evidence>
<feature type="domain" description="Integrase catalytic" evidence="1">
    <location>
        <begin position="34"/>
        <end position="88"/>
    </location>
</feature>
<reference evidence="2 3" key="1">
    <citation type="submission" date="2019-04" db="EMBL/GenBank/DDBJ databases">
        <title>Microbes associate with the intestines of laboratory mice.</title>
        <authorList>
            <person name="Navarre W."/>
            <person name="Wong E."/>
            <person name="Huang K.C."/>
            <person name="Tropini C."/>
            <person name="Ng K."/>
            <person name="Yu B."/>
        </authorList>
    </citation>
    <scope>NUCLEOTIDE SEQUENCE [LARGE SCALE GENOMIC DNA]</scope>
    <source>
        <strain evidence="2 3">NM87_A27A</strain>
    </source>
</reference>
<proteinExistence type="predicted"/>
<sequence>LTLLKNTAHNAERKLLKHTGRDEWLLEPVLAAFEGFFGRLKQEFYHDQDHQDQRIDEFIDDLDDYLVWYRDERIKTQYGTSIRRHRQQLGLMA</sequence>
<protein>
    <recommendedName>
        <fullName evidence="1">Integrase catalytic domain-containing protein</fullName>
    </recommendedName>
</protein>
<dbReference type="EMBL" id="SSTF01000019">
    <property type="protein sequence ID" value="THG24899.1"/>
    <property type="molecule type" value="Genomic_DNA"/>
</dbReference>
<accession>A0A4S4F597</accession>
<evidence type="ECO:0000313" key="3">
    <source>
        <dbReference type="Proteomes" id="UP000306798"/>
    </source>
</evidence>
<dbReference type="GO" id="GO:0015074">
    <property type="term" value="P:DNA integration"/>
    <property type="evidence" value="ECO:0007669"/>
    <property type="project" value="InterPro"/>
</dbReference>
<organism evidence="2 3">
    <name type="scientific">Bifidobacterium pseudolongum</name>
    <dbReference type="NCBI Taxonomy" id="1694"/>
    <lineage>
        <taxon>Bacteria</taxon>
        <taxon>Bacillati</taxon>
        <taxon>Actinomycetota</taxon>
        <taxon>Actinomycetes</taxon>
        <taxon>Bifidobacteriales</taxon>
        <taxon>Bifidobacteriaceae</taxon>
        <taxon>Bifidobacterium</taxon>
    </lineage>
</organism>
<evidence type="ECO:0000259" key="1">
    <source>
        <dbReference type="Pfam" id="PF13333"/>
    </source>
</evidence>
<dbReference type="Proteomes" id="UP000306798">
    <property type="component" value="Unassembled WGS sequence"/>
</dbReference>
<gene>
    <name evidence="2" type="ORF">E5991_06750</name>
</gene>